<dbReference type="PROSITE" id="PS00870">
    <property type="entry name" value="CLPAB_1"/>
    <property type="match status" value="1"/>
</dbReference>
<dbReference type="InterPro" id="IPR019489">
    <property type="entry name" value="Clp_ATPase_C"/>
</dbReference>
<dbReference type="PRINTS" id="PR00300">
    <property type="entry name" value="CLPPROTEASEA"/>
</dbReference>
<dbReference type="CDD" id="cd19499">
    <property type="entry name" value="RecA-like_ClpB_Hsp104-like"/>
    <property type="match status" value="1"/>
</dbReference>
<dbReference type="Pfam" id="PF17871">
    <property type="entry name" value="AAA_lid_9"/>
    <property type="match status" value="1"/>
</dbReference>
<keyword evidence="4" id="KW-0143">Chaperone</keyword>
<dbReference type="InterPro" id="IPR003959">
    <property type="entry name" value="ATPase_AAA_core"/>
</dbReference>
<dbReference type="RefSeq" id="WP_170194746.1">
    <property type="nucleotide sequence ID" value="NZ_JABBNB010000012.1"/>
</dbReference>
<dbReference type="InterPro" id="IPR027417">
    <property type="entry name" value="P-loop_NTPase"/>
</dbReference>
<evidence type="ECO:0000256" key="3">
    <source>
        <dbReference type="ARBA" id="ARBA00022840"/>
    </source>
</evidence>
<dbReference type="Proteomes" id="UP000550729">
    <property type="component" value="Unassembled WGS sequence"/>
</dbReference>
<evidence type="ECO:0000313" key="7">
    <source>
        <dbReference type="EMBL" id="NMO02245.1"/>
    </source>
</evidence>
<dbReference type="Gene3D" id="1.10.8.60">
    <property type="match status" value="1"/>
</dbReference>
<dbReference type="Gene3D" id="3.40.50.300">
    <property type="entry name" value="P-loop containing nucleotide triphosphate hydrolases"/>
    <property type="match status" value="3"/>
</dbReference>
<keyword evidence="8" id="KW-1185">Reference proteome</keyword>
<dbReference type="InterPro" id="IPR003593">
    <property type="entry name" value="AAA+_ATPase"/>
</dbReference>
<keyword evidence="3" id="KW-0067">ATP-binding</keyword>
<dbReference type="SMART" id="SM00382">
    <property type="entry name" value="AAA"/>
    <property type="match status" value="2"/>
</dbReference>
<dbReference type="InterPro" id="IPR050130">
    <property type="entry name" value="ClpA_ClpB"/>
</dbReference>
<evidence type="ECO:0000259" key="6">
    <source>
        <dbReference type="PROSITE" id="PS51903"/>
    </source>
</evidence>
<protein>
    <submittedName>
        <fullName evidence="7">AAA domain-containing protein</fullName>
    </submittedName>
</protein>
<organism evidence="7 8">
    <name type="scientific">Gordonia asplenii</name>
    <dbReference type="NCBI Taxonomy" id="2725283"/>
    <lineage>
        <taxon>Bacteria</taxon>
        <taxon>Bacillati</taxon>
        <taxon>Actinomycetota</taxon>
        <taxon>Actinomycetes</taxon>
        <taxon>Mycobacteriales</taxon>
        <taxon>Gordoniaceae</taxon>
        <taxon>Gordonia</taxon>
    </lineage>
</organism>
<dbReference type="FunFam" id="3.40.50.300:FF:000010">
    <property type="entry name" value="Chaperone clpB 1, putative"/>
    <property type="match status" value="1"/>
</dbReference>
<comment type="caution">
    <text evidence="7">The sequence shown here is derived from an EMBL/GenBank/DDBJ whole genome shotgun (WGS) entry which is preliminary data.</text>
</comment>
<dbReference type="GO" id="GO:0034605">
    <property type="term" value="P:cellular response to heat"/>
    <property type="evidence" value="ECO:0007669"/>
    <property type="project" value="TreeGrafter"/>
</dbReference>
<dbReference type="SMART" id="SM01086">
    <property type="entry name" value="ClpB_D2-small"/>
    <property type="match status" value="1"/>
</dbReference>
<evidence type="ECO:0000256" key="2">
    <source>
        <dbReference type="ARBA" id="ARBA00022741"/>
    </source>
</evidence>
<dbReference type="InterPro" id="IPR001270">
    <property type="entry name" value="ClpA/B"/>
</dbReference>
<dbReference type="PANTHER" id="PTHR11638">
    <property type="entry name" value="ATP-DEPENDENT CLP PROTEASE"/>
    <property type="match status" value="1"/>
</dbReference>
<evidence type="ECO:0000256" key="5">
    <source>
        <dbReference type="PROSITE-ProRule" id="PRU01251"/>
    </source>
</evidence>
<dbReference type="SUPFAM" id="SSF52540">
    <property type="entry name" value="P-loop containing nucleoside triphosphate hydrolases"/>
    <property type="match status" value="2"/>
</dbReference>
<name>A0A848KZH8_9ACTN</name>
<dbReference type="Pfam" id="PF02861">
    <property type="entry name" value="Clp_N"/>
    <property type="match status" value="1"/>
</dbReference>
<dbReference type="Pfam" id="PF10431">
    <property type="entry name" value="ClpB_D2-small"/>
    <property type="match status" value="1"/>
</dbReference>
<evidence type="ECO:0000256" key="4">
    <source>
        <dbReference type="ARBA" id="ARBA00023186"/>
    </source>
</evidence>
<evidence type="ECO:0000256" key="1">
    <source>
        <dbReference type="ARBA" id="ARBA00022737"/>
    </source>
</evidence>
<dbReference type="PROSITE" id="PS51903">
    <property type="entry name" value="CLP_R"/>
    <property type="match status" value="1"/>
</dbReference>
<dbReference type="GO" id="GO:0016887">
    <property type="term" value="F:ATP hydrolysis activity"/>
    <property type="evidence" value="ECO:0007669"/>
    <property type="project" value="InterPro"/>
</dbReference>
<dbReference type="SUPFAM" id="SSF81923">
    <property type="entry name" value="Double Clp-N motif"/>
    <property type="match status" value="1"/>
</dbReference>
<dbReference type="GO" id="GO:0005737">
    <property type="term" value="C:cytoplasm"/>
    <property type="evidence" value="ECO:0007669"/>
    <property type="project" value="TreeGrafter"/>
</dbReference>
<reference evidence="7 8" key="1">
    <citation type="submission" date="2020-04" db="EMBL/GenBank/DDBJ databases">
        <title>Gordonia sp. nov. TBRC 11910.</title>
        <authorList>
            <person name="Suriyachadkun C."/>
        </authorList>
    </citation>
    <scope>NUCLEOTIDE SEQUENCE [LARGE SCALE GENOMIC DNA]</scope>
    <source>
        <strain evidence="7 8">TBRC 11910</strain>
    </source>
</reference>
<dbReference type="EMBL" id="JABBNB010000012">
    <property type="protein sequence ID" value="NMO02245.1"/>
    <property type="molecule type" value="Genomic_DNA"/>
</dbReference>
<gene>
    <name evidence="7" type="ORF">HH308_13585</name>
</gene>
<dbReference type="InterPro" id="IPR036628">
    <property type="entry name" value="Clp_N_dom_sf"/>
</dbReference>
<dbReference type="InterPro" id="IPR041546">
    <property type="entry name" value="ClpA/ClpB_AAA_lid"/>
</dbReference>
<dbReference type="GO" id="GO:0005524">
    <property type="term" value="F:ATP binding"/>
    <property type="evidence" value="ECO:0007669"/>
    <property type="project" value="UniProtKB-KW"/>
</dbReference>
<dbReference type="PANTHER" id="PTHR11638:SF18">
    <property type="entry name" value="HEAT SHOCK PROTEIN 104"/>
    <property type="match status" value="1"/>
</dbReference>
<dbReference type="Pfam" id="PF07724">
    <property type="entry name" value="AAA_2"/>
    <property type="match status" value="1"/>
</dbReference>
<feature type="domain" description="Clp R" evidence="6">
    <location>
        <begin position="15"/>
        <end position="155"/>
    </location>
</feature>
<proteinExistence type="predicted"/>
<dbReference type="CDD" id="cd00009">
    <property type="entry name" value="AAA"/>
    <property type="match status" value="1"/>
</dbReference>
<sequence length="746" mass="79702">MNQPVGVADSTRSGINGRYTRRALDALDEADRLARASATPTGPEHLAAAVLAQRETLVGLVLAELGVEQETLRAAIAGAAGTGDDRPAVGARVAPTASTLRAAEHEARQLDDDYVSVEHLLIALAGRLDVVGETLRSVGASRDCVVDTVALVRGAARVTDDEPERLYLRVDWHPPALSSQILRYSKDVTQLALHGRLDPVLGRDTEIDRVIQVLSRRRKNNPVLIGDPGVGKTAIAEGIAQRIVAGKVPAALADRRLIALDVGSLVAGASYRGEFEDRLKGILKDISASEGGIILFIDELHTIVGAGAAEGAVDAGNLLKPMLARGELRTIGATTLDEYRLHIESDGALERRFQPVFVEEPSAERALDMLVGLRGSYEGYHGVTITDGALKSAVALSKRYIADRFLPDKAIDLIDEACAQRRIRLDTSGIAAAGTVDESDVAAVVAQWTGIPAARLREEELAKLARLEDSIGERVVGQERAIAHVAAALRNARTGLADPHRPIASLLFCGPSGVGKTHLAQTVAEVMLDSPDAIVHLDMSEYAEKQSATRLLGAPPGYVGYEEGGQLTEAVRRRPYAVVLLDDIDQAHPEIVGLLRQAIDQGAMTDGRGRLVSFRNAVVIMTTGLTDVAAVRAQFRADFIGRLDDVVEFAPLSGADVERLVDIQICVAAERLAERRIGLSVADGARRWLSDNAFDDSGSARQLARTIRRQVIAEISRLIADGGVGAGHTVQVDESDGRLVFEVQVD</sequence>
<keyword evidence="1 5" id="KW-0677">Repeat</keyword>
<dbReference type="AlphaFoldDB" id="A0A848KZH8"/>
<dbReference type="InterPro" id="IPR004176">
    <property type="entry name" value="Clp_R_N"/>
</dbReference>
<keyword evidence="2" id="KW-0547">Nucleotide-binding</keyword>
<dbReference type="Pfam" id="PF00004">
    <property type="entry name" value="AAA"/>
    <property type="match status" value="1"/>
</dbReference>
<dbReference type="InterPro" id="IPR018368">
    <property type="entry name" value="ClpA/B_CS1"/>
</dbReference>
<accession>A0A848KZH8</accession>
<evidence type="ECO:0000313" key="8">
    <source>
        <dbReference type="Proteomes" id="UP000550729"/>
    </source>
</evidence>
<dbReference type="Gene3D" id="1.10.1780.10">
    <property type="entry name" value="Clp, N-terminal domain"/>
    <property type="match status" value="1"/>
</dbReference>